<dbReference type="PROSITE" id="PS50110">
    <property type="entry name" value="RESPONSE_REGULATORY"/>
    <property type="match status" value="1"/>
</dbReference>
<organism evidence="3 4">
    <name type="scientific">Caenispirillum salinarum AK4</name>
    <dbReference type="NCBI Taxonomy" id="1238182"/>
    <lineage>
        <taxon>Bacteria</taxon>
        <taxon>Pseudomonadati</taxon>
        <taxon>Pseudomonadota</taxon>
        <taxon>Alphaproteobacteria</taxon>
        <taxon>Rhodospirillales</taxon>
        <taxon>Novispirillaceae</taxon>
        <taxon>Caenispirillum</taxon>
    </lineage>
</organism>
<dbReference type="Gene3D" id="3.40.50.2300">
    <property type="match status" value="1"/>
</dbReference>
<gene>
    <name evidence="3" type="ORF">C882_3897</name>
</gene>
<dbReference type="Pfam" id="PF00072">
    <property type="entry name" value="Response_reg"/>
    <property type="match status" value="1"/>
</dbReference>
<feature type="modified residue" description="4-aspartylphosphate" evidence="1">
    <location>
        <position position="67"/>
    </location>
</feature>
<comment type="caution">
    <text evidence="3">The sequence shown here is derived from an EMBL/GenBank/DDBJ whole genome shotgun (WGS) entry which is preliminary data.</text>
</comment>
<evidence type="ECO:0000256" key="1">
    <source>
        <dbReference type="PROSITE-ProRule" id="PRU00169"/>
    </source>
</evidence>
<dbReference type="OrthoDB" id="582170at2"/>
<dbReference type="AlphaFoldDB" id="K9H394"/>
<evidence type="ECO:0000259" key="2">
    <source>
        <dbReference type="PROSITE" id="PS50110"/>
    </source>
</evidence>
<dbReference type="InterPro" id="IPR011006">
    <property type="entry name" value="CheY-like_superfamily"/>
</dbReference>
<name>K9H394_9PROT</name>
<evidence type="ECO:0000313" key="3">
    <source>
        <dbReference type="EMBL" id="EKV31524.1"/>
    </source>
</evidence>
<keyword evidence="4" id="KW-1185">Reference proteome</keyword>
<dbReference type="Proteomes" id="UP000009881">
    <property type="component" value="Unassembled WGS sequence"/>
</dbReference>
<proteinExistence type="predicted"/>
<reference evidence="3 4" key="1">
    <citation type="journal article" date="2013" name="Genome Announc.">
        <title>Draft Genome Sequence of an Alphaproteobacterium, Caenispirillum salinarum AK4(T), Isolated from a Solar Saltern.</title>
        <authorList>
            <person name="Khatri I."/>
            <person name="Singh A."/>
            <person name="Korpole S."/>
            <person name="Pinnaka A.K."/>
            <person name="Subramanian S."/>
        </authorList>
    </citation>
    <scope>NUCLEOTIDE SEQUENCE [LARGE SCALE GENOMIC DNA]</scope>
    <source>
        <strain evidence="3 4">AK4</strain>
    </source>
</reference>
<dbReference type="STRING" id="1238182.C882_3897"/>
<feature type="domain" description="Response regulatory" evidence="2">
    <location>
        <begin position="17"/>
        <end position="127"/>
    </location>
</feature>
<dbReference type="eggNOG" id="COG0784">
    <property type="taxonomic scope" value="Bacteria"/>
</dbReference>
<dbReference type="EMBL" id="ANHY01000006">
    <property type="protein sequence ID" value="EKV31524.1"/>
    <property type="molecule type" value="Genomic_DNA"/>
</dbReference>
<sequence>MALAVTAEGTARAKGPRVLVAEDIWLTAQELESTLTDIGAVVIGPASNLLDAKRLVATEAVDCAVLDIDLEGRAAYPVAAELERRSVPIIFVTGYERPHLPPSLRRYPLLRKPFPPERLQDLIRKSCPA</sequence>
<dbReference type="GO" id="GO:0000160">
    <property type="term" value="P:phosphorelay signal transduction system"/>
    <property type="evidence" value="ECO:0007669"/>
    <property type="project" value="InterPro"/>
</dbReference>
<dbReference type="InterPro" id="IPR001789">
    <property type="entry name" value="Sig_transdc_resp-reg_receiver"/>
</dbReference>
<dbReference type="SMART" id="SM00448">
    <property type="entry name" value="REC"/>
    <property type="match status" value="1"/>
</dbReference>
<dbReference type="RefSeq" id="WP_009540005.1">
    <property type="nucleotide sequence ID" value="NZ_ANHY01000006.1"/>
</dbReference>
<keyword evidence="1" id="KW-0597">Phosphoprotein</keyword>
<protein>
    <submittedName>
        <fullName evidence="3">Response regulator receiver domain protein</fullName>
    </submittedName>
</protein>
<dbReference type="SUPFAM" id="SSF52172">
    <property type="entry name" value="CheY-like"/>
    <property type="match status" value="1"/>
</dbReference>
<accession>K9H394</accession>
<evidence type="ECO:0000313" key="4">
    <source>
        <dbReference type="Proteomes" id="UP000009881"/>
    </source>
</evidence>